<organism evidence="3 4">
    <name type="scientific">Sphaerochaeta halotolerans</name>
    <dbReference type="NCBI Taxonomy" id="2293840"/>
    <lineage>
        <taxon>Bacteria</taxon>
        <taxon>Pseudomonadati</taxon>
        <taxon>Spirochaetota</taxon>
        <taxon>Spirochaetia</taxon>
        <taxon>Spirochaetales</taxon>
        <taxon>Sphaerochaetaceae</taxon>
        <taxon>Sphaerochaeta</taxon>
    </lineage>
</organism>
<sequence>MRILLTSDVYKPTTNGVVTSLVNLQEGLTQLGHEVRILTLSESHTTYYKDGVWYLGSLNLSTIYPGTRVRGALARGSLKDLIAWKPDVVHSQSEFSTFILAKRIAHAVGAPLVHTYHTLYEDYTTYFSPNKRMGQIMAQLFSMHVLAKTDAVIAPTSKIERLLLSYGVEKLIKVIPSGIDLSKFAPTSVEDDATSRLREQLGIPKDTQVIVYVGRLAKEKNIDELISNFSTIANNNRMLLLVGDGPERPMLEEQVRTLGLGKHVIFAGMQKQEDIPSFYRLGTVFCSASTSETQGLTYVEALASGIPVLCRKDDCLDDLVRDGINGWQYRTQTEYQQYLERLLANQELQQRLSVDALSSSTRYDRMVFAQSVAAVYEALVNSRANVSRISA</sequence>
<evidence type="ECO:0000259" key="1">
    <source>
        <dbReference type="Pfam" id="PF00534"/>
    </source>
</evidence>
<keyword evidence="3" id="KW-0808">Transferase</keyword>
<dbReference type="EMBL" id="QUWK01000002">
    <property type="protein sequence ID" value="RFU95916.1"/>
    <property type="molecule type" value="Genomic_DNA"/>
</dbReference>
<evidence type="ECO:0000313" key="3">
    <source>
        <dbReference type="EMBL" id="RFU95916.1"/>
    </source>
</evidence>
<dbReference type="Pfam" id="PF00534">
    <property type="entry name" value="Glycos_transf_1"/>
    <property type="match status" value="1"/>
</dbReference>
<gene>
    <name evidence="3" type="ORF">DYP60_02630</name>
</gene>
<dbReference type="Pfam" id="PF13439">
    <property type="entry name" value="Glyco_transf_4"/>
    <property type="match status" value="1"/>
</dbReference>
<dbReference type="Gene3D" id="3.40.50.2000">
    <property type="entry name" value="Glycogen Phosphorylase B"/>
    <property type="match status" value="2"/>
</dbReference>
<dbReference type="RefSeq" id="WP_117329316.1">
    <property type="nucleotide sequence ID" value="NZ_QUWK01000002.1"/>
</dbReference>
<proteinExistence type="predicted"/>
<dbReference type="AlphaFoldDB" id="A0A372MKR5"/>
<feature type="domain" description="Glycosyl transferase family 1" evidence="1">
    <location>
        <begin position="196"/>
        <end position="353"/>
    </location>
</feature>
<evidence type="ECO:0000259" key="2">
    <source>
        <dbReference type="Pfam" id="PF13439"/>
    </source>
</evidence>
<evidence type="ECO:0000313" key="4">
    <source>
        <dbReference type="Proteomes" id="UP000264002"/>
    </source>
</evidence>
<comment type="caution">
    <text evidence="3">The sequence shown here is derived from an EMBL/GenBank/DDBJ whole genome shotgun (WGS) entry which is preliminary data.</text>
</comment>
<dbReference type="InterPro" id="IPR028098">
    <property type="entry name" value="Glyco_trans_4-like_N"/>
</dbReference>
<dbReference type="GO" id="GO:0016758">
    <property type="term" value="F:hexosyltransferase activity"/>
    <property type="evidence" value="ECO:0007669"/>
    <property type="project" value="TreeGrafter"/>
</dbReference>
<keyword evidence="4" id="KW-1185">Reference proteome</keyword>
<dbReference type="Proteomes" id="UP000264002">
    <property type="component" value="Unassembled WGS sequence"/>
</dbReference>
<reference evidence="3 4" key="2">
    <citation type="submission" date="2018-09" db="EMBL/GenBank/DDBJ databases">
        <title>Genome of Sphaerochaeta halotolerans strain 4-11.</title>
        <authorList>
            <person name="Nazina T.N."/>
            <person name="Sokolova D.S."/>
        </authorList>
    </citation>
    <scope>NUCLEOTIDE SEQUENCE [LARGE SCALE GENOMIC DNA]</scope>
    <source>
        <strain evidence="3 4">4-11</strain>
    </source>
</reference>
<dbReference type="PANTHER" id="PTHR45947">
    <property type="entry name" value="SULFOQUINOVOSYL TRANSFERASE SQD2"/>
    <property type="match status" value="1"/>
</dbReference>
<dbReference type="CDD" id="cd03817">
    <property type="entry name" value="GT4_UGDG-like"/>
    <property type="match status" value="1"/>
</dbReference>
<dbReference type="PANTHER" id="PTHR45947:SF3">
    <property type="entry name" value="SULFOQUINOVOSYL TRANSFERASE SQD2"/>
    <property type="match status" value="1"/>
</dbReference>
<reference evidence="4" key="1">
    <citation type="submission" date="2018-08" db="EMBL/GenBank/DDBJ databases">
        <authorList>
            <person name="Grouzdev D.S."/>
            <person name="Krutkina M.S."/>
        </authorList>
    </citation>
    <scope>NUCLEOTIDE SEQUENCE [LARGE SCALE GENOMIC DNA]</scope>
    <source>
        <strain evidence="4">4-11</strain>
    </source>
</reference>
<dbReference type="InterPro" id="IPR001296">
    <property type="entry name" value="Glyco_trans_1"/>
</dbReference>
<accession>A0A372MKR5</accession>
<protein>
    <submittedName>
        <fullName evidence="3">Glycosyltransferase family 4 protein</fullName>
    </submittedName>
</protein>
<dbReference type="InterPro" id="IPR050194">
    <property type="entry name" value="Glycosyltransferase_grp1"/>
</dbReference>
<feature type="domain" description="Glycosyltransferase subfamily 4-like N-terminal" evidence="2">
    <location>
        <begin position="15"/>
        <end position="182"/>
    </location>
</feature>
<dbReference type="SUPFAM" id="SSF53756">
    <property type="entry name" value="UDP-Glycosyltransferase/glycogen phosphorylase"/>
    <property type="match status" value="1"/>
</dbReference>
<name>A0A372MKR5_9SPIR</name>